<dbReference type="SUPFAM" id="SSF57701">
    <property type="entry name" value="Zn2/Cys6 DNA-binding domain"/>
    <property type="match status" value="1"/>
</dbReference>
<dbReference type="GO" id="GO:0006351">
    <property type="term" value="P:DNA-templated transcription"/>
    <property type="evidence" value="ECO:0007669"/>
    <property type="project" value="InterPro"/>
</dbReference>
<feature type="domain" description="Zn(2)-C6 fungal-type" evidence="8">
    <location>
        <begin position="8"/>
        <end position="40"/>
    </location>
</feature>
<keyword evidence="2" id="KW-0479">Metal-binding</keyword>
<dbReference type="PROSITE" id="PS50048">
    <property type="entry name" value="ZN2_CY6_FUNGAL_2"/>
    <property type="match status" value="1"/>
</dbReference>
<dbReference type="GO" id="GO:0000981">
    <property type="term" value="F:DNA-binding transcription factor activity, RNA polymerase II-specific"/>
    <property type="evidence" value="ECO:0007669"/>
    <property type="project" value="InterPro"/>
</dbReference>
<keyword evidence="6" id="KW-0539">Nucleus</keyword>
<dbReference type="InterPro" id="IPR050613">
    <property type="entry name" value="Sec_Metabolite_Reg"/>
</dbReference>
<organism evidence="9 10">
    <name type="scientific">Aspergillus turcosus</name>
    <dbReference type="NCBI Taxonomy" id="1245748"/>
    <lineage>
        <taxon>Eukaryota</taxon>
        <taxon>Fungi</taxon>
        <taxon>Dikarya</taxon>
        <taxon>Ascomycota</taxon>
        <taxon>Pezizomycotina</taxon>
        <taxon>Eurotiomycetes</taxon>
        <taxon>Eurotiomycetidae</taxon>
        <taxon>Eurotiales</taxon>
        <taxon>Aspergillaceae</taxon>
        <taxon>Aspergillus</taxon>
        <taxon>Aspergillus subgen. Fumigati</taxon>
    </lineage>
</organism>
<evidence type="ECO:0000256" key="4">
    <source>
        <dbReference type="ARBA" id="ARBA00023125"/>
    </source>
</evidence>
<gene>
    <name evidence="9" type="ORF">CFD26_105206</name>
</gene>
<keyword evidence="10" id="KW-1185">Reference proteome</keyword>
<feature type="transmembrane region" description="Helical" evidence="7">
    <location>
        <begin position="542"/>
        <end position="563"/>
    </location>
</feature>
<evidence type="ECO:0000256" key="3">
    <source>
        <dbReference type="ARBA" id="ARBA00023015"/>
    </source>
</evidence>
<keyword evidence="7" id="KW-1133">Transmembrane helix</keyword>
<dbReference type="InterPro" id="IPR007219">
    <property type="entry name" value="XnlR_reg_dom"/>
</dbReference>
<dbReference type="InterPro" id="IPR001138">
    <property type="entry name" value="Zn2Cys6_DnaBD"/>
</dbReference>
<reference evidence="9 10" key="1">
    <citation type="submission" date="2018-08" db="EMBL/GenBank/DDBJ databases">
        <title>Draft genome sequences of two Aspergillus turcosus clinical strains isolated from bronchoalveolar lavage fluid: one azole-susceptible and the other azole-resistant.</title>
        <authorList>
            <person name="Parent-Michaud M."/>
            <person name="Dufresne P.J."/>
            <person name="Fournier E."/>
            <person name="Martineau C."/>
            <person name="Moreira S."/>
            <person name="Perkins V."/>
            <person name="De Repentigny L."/>
            <person name="Dufresne S.F."/>
        </authorList>
    </citation>
    <scope>NUCLEOTIDE SEQUENCE [LARGE SCALE GENOMIC DNA]</scope>
    <source>
        <strain evidence="9">HMR AF 1038</strain>
    </source>
</reference>
<dbReference type="PANTHER" id="PTHR31001:SF40">
    <property type="entry name" value="ZN(II)2CYS6 TRANSCRIPTION FACTOR (EUROFUNG)"/>
    <property type="match status" value="1"/>
</dbReference>
<dbReference type="CDD" id="cd00067">
    <property type="entry name" value="GAL4"/>
    <property type="match status" value="1"/>
</dbReference>
<name>A0A229X3M5_9EURO</name>
<evidence type="ECO:0000313" key="10">
    <source>
        <dbReference type="Proteomes" id="UP000215289"/>
    </source>
</evidence>
<evidence type="ECO:0000256" key="7">
    <source>
        <dbReference type="SAM" id="Phobius"/>
    </source>
</evidence>
<evidence type="ECO:0000256" key="1">
    <source>
        <dbReference type="ARBA" id="ARBA00004123"/>
    </source>
</evidence>
<dbReference type="InterPro" id="IPR036864">
    <property type="entry name" value="Zn2-C6_fun-type_DNA-bd_sf"/>
</dbReference>
<dbReference type="Pfam" id="PF04082">
    <property type="entry name" value="Fungal_trans"/>
    <property type="match status" value="1"/>
</dbReference>
<dbReference type="GO" id="GO:0005634">
    <property type="term" value="C:nucleus"/>
    <property type="evidence" value="ECO:0007669"/>
    <property type="project" value="UniProtKB-SubCell"/>
</dbReference>
<evidence type="ECO:0000313" key="9">
    <source>
        <dbReference type="EMBL" id="RLL96967.1"/>
    </source>
</evidence>
<evidence type="ECO:0000256" key="5">
    <source>
        <dbReference type="ARBA" id="ARBA00023163"/>
    </source>
</evidence>
<dbReference type="Pfam" id="PF00172">
    <property type="entry name" value="Zn_clus"/>
    <property type="match status" value="1"/>
</dbReference>
<protein>
    <recommendedName>
        <fullName evidence="8">Zn(2)-C6 fungal-type domain-containing protein</fullName>
    </recommendedName>
</protein>
<keyword evidence="7" id="KW-0472">Membrane</keyword>
<dbReference type="SMART" id="SM00066">
    <property type="entry name" value="GAL4"/>
    <property type="match status" value="1"/>
</dbReference>
<dbReference type="AlphaFoldDB" id="A0A229X3M5"/>
<sequence length="687" mass="76035">MTRRLPISCENCRQRKIRCTGSGVPCDTCRRRGFTSSCHFKRDVEPFYADIQSNASQETLLQRISALERLLQQNIDLTSASINSQQSHTLRSPVSDAESGISTDNRPVSCLSALTSDYVTPLHNAAGIPDHGLGTLITSATGHVRYIPSNISCDSTLLGLFHEPIQPPAVSSGFPFSFDSTTAHQSLLDMLPPSRQCGELISIFLDVFSPLFHILHDPTFQSTYTAFQNDPKSSSLAFLGLVFIALGLAVTALDKSHHLLSDLGRESSPAANIRSLAARYRSAAMKCLAADNFLWQHNLHTVQCLVLLIYAINHAHGPAWALLGTTLNIAVAIGCHVDPETLDVGPVEAEERRRAWAALMMLYMIQNTCLGNLTPFRLDNKVRLPADLDDEDILPMSLGNEEEVNAELNKPNPTKMSYILFKFRLYRLATDICHLVSATRIPDQMQVQALNDRIMLERNAQKDRFYGKPELPIYHQAHSYILDNYTNHLSLLLHRPCLGVEGQIESIARVQIGYERCEQAALAILSNFETLHSRPELQPYCWYIHGLGSFHAFLAISTLLVLFGKGRISLASKPVITQAVRGCLARFHETASCSEICSRACTVLDPLILGVDVGSRQLLVASPALQSSDFGNMDNISNDAGLDYINLDGRYGGFDLNGWTLPEHLEHMVTAIPCEQWLSPAGFPWTL</sequence>
<dbReference type="CDD" id="cd12148">
    <property type="entry name" value="fungal_TF_MHR"/>
    <property type="match status" value="1"/>
</dbReference>
<evidence type="ECO:0000259" key="8">
    <source>
        <dbReference type="PROSITE" id="PS50048"/>
    </source>
</evidence>
<dbReference type="GO" id="GO:0003677">
    <property type="term" value="F:DNA binding"/>
    <property type="evidence" value="ECO:0007669"/>
    <property type="project" value="UniProtKB-KW"/>
</dbReference>
<dbReference type="PROSITE" id="PS00463">
    <property type="entry name" value="ZN2_CY6_FUNGAL_1"/>
    <property type="match status" value="1"/>
</dbReference>
<keyword evidence="4" id="KW-0238">DNA-binding</keyword>
<comment type="subcellular location">
    <subcellularLocation>
        <location evidence="1">Nucleus</location>
    </subcellularLocation>
</comment>
<keyword evidence="7" id="KW-0812">Transmembrane</keyword>
<evidence type="ECO:0000256" key="2">
    <source>
        <dbReference type="ARBA" id="ARBA00022723"/>
    </source>
</evidence>
<keyword evidence="5" id="KW-0804">Transcription</keyword>
<dbReference type="EMBL" id="NIDN02000093">
    <property type="protein sequence ID" value="RLL96967.1"/>
    <property type="molecule type" value="Genomic_DNA"/>
</dbReference>
<dbReference type="PANTHER" id="PTHR31001">
    <property type="entry name" value="UNCHARACTERIZED TRANSCRIPTIONAL REGULATORY PROTEIN"/>
    <property type="match status" value="1"/>
</dbReference>
<keyword evidence="3" id="KW-0805">Transcription regulation</keyword>
<dbReference type="OrthoDB" id="2406834at2759"/>
<comment type="caution">
    <text evidence="9">The sequence shown here is derived from an EMBL/GenBank/DDBJ whole genome shotgun (WGS) entry which is preliminary data.</text>
</comment>
<dbReference type="Gene3D" id="4.10.240.10">
    <property type="entry name" value="Zn(2)-C6 fungal-type DNA-binding domain"/>
    <property type="match status" value="1"/>
</dbReference>
<dbReference type="GO" id="GO:0008270">
    <property type="term" value="F:zinc ion binding"/>
    <property type="evidence" value="ECO:0007669"/>
    <property type="project" value="InterPro"/>
</dbReference>
<dbReference type="Proteomes" id="UP000215289">
    <property type="component" value="Unassembled WGS sequence"/>
</dbReference>
<accession>A0A229X3M5</accession>
<dbReference type="STRING" id="1245748.A0A229X3M5"/>
<evidence type="ECO:0000256" key="6">
    <source>
        <dbReference type="ARBA" id="ARBA00023242"/>
    </source>
</evidence>
<proteinExistence type="predicted"/>